<dbReference type="KEGG" id="cbr:CBG_05332"/>
<dbReference type="RefSeq" id="XP_002645610.1">
    <property type="nucleotide sequence ID" value="XM_002645564.1"/>
</dbReference>
<reference evidence="1 2" key="2">
    <citation type="journal article" date="2011" name="PLoS Genet.">
        <title>Caenorhabditis briggsae recombinant inbred line genotypes reveal inter-strain incompatibility and the evolution of recombination.</title>
        <authorList>
            <person name="Ross J.A."/>
            <person name="Koboldt D.C."/>
            <person name="Staisch J.E."/>
            <person name="Chamberlin H.M."/>
            <person name="Gupta B.P."/>
            <person name="Miller R.D."/>
            <person name="Baird S.E."/>
            <person name="Haag E.S."/>
        </authorList>
    </citation>
    <scope>NUCLEOTIDE SEQUENCE [LARGE SCALE GENOMIC DNA]</scope>
    <source>
        <strain evidence="1 2">AF16</strain>
    </source>
</reference>
<dbReference type="HOGENOM" id="CLU_1596010_0_0_1"/>
<dbReference type="Proteomes" id="UP000008549">
    <property type="component" value="Unassembled WGS sequence"/>
</dbReference>
<dbReference type="GeneID" id="8587609"/>
<dbReference type="OMA" id="AFVFQEN"/>
<protein>
    <submittedName>
        <fullName evidence="1">Protein CBG05332</fullName>
    </submittedName>
</protein>
<evidence type="ECO:0000313" key="2">
    <source>
        <dbReference type="Proteomes" id="UP000008549"/>
    </source>
</evidence>
<dbReference type="eggNOG" id="ENOG502S0E9">
    <property type="taxonomic scope" value="Eukaryota"/>
</dbReference>
<dbReference type="CTD" id="8587609"/>
<dbReference type="EMBL" id="HE601042">
    <property type="protein sequence ID" value="CAP25828.1"/>
    <property type="molecule type" value="Genomic_DNA"/>
</dbReference>
<dbReference type="WormBase" id="CBG05332">
    <property type="protein sequence ID" value="CBP15301"/>
    <property type="gene ID" value="WBGene00027798"/>
</dbReference>
<reference evidence="1 2" key="1">
    <citation type="journal article" date="2003" name="PLoS Biol.">
        <title>The genome sequence of Caenorhabditis briggsae: a platform for comparative genomics.</title>
        <authorList>
            <person name="Stein L.D."/>
            <person name="Bao Z."/>
            <person name="Blasiar D."/>
            <person name="Blumenthal T."/>
            <person name="Brent M.R."/>
            <person name="Chen N."/>
            <person name="Chinwalla A."/>
            <person name="Clarke L."/>
            <person name="Clee C."/>
            <person name="Coghlan A."/>
            <person name="Coulson A."/>
            <person name="D'Eustachio P."/>
            <person name="Fitch D.H."/>
            <person name="Fulton L.A."/>
            <person name="Fulton R.E."/>
            <person name="Griffiths-Jones S."/>
            <person name="Harris T.W."/>
            <person name="Hillier L.W."/>
            <person name="Kamath R."/>
            <person name="Kuwabara P.E."/>
            <person name="Mardis E.R."/>
            <person name="Marra M.A."/>
            <person name="Miner T.L."/>
            <person name="Minx P."/>
            <person name="Mullikin J.C."/>
            <person name="Plumb R.W."/>
            <person name="Rogers J."/>
            <person name="Schein J.E."/>
            <person name="Sohrmann M."/>
            <person name="Spieth J."/>
            <person name="Stajich J.E."/>
            <person name="Wei C."/>
            <person name="Willey D."/>
            <person name="Wilson R.K."/>
            <person name="Durbin R."/>
            <person name="Waterston R.H."/>
        </authorList>
    </citation>
    <scope>NUCLEOTIDE SEQUENCE [LARGE SCALE GENOMIC DNA]</scope>
    <source>
        <strain evidence="1 2">AF16</strain>
    </source>
</reference>
<dbReference type="AlphaFoldDB" id="A8WZL8"/>
<accession>A8WZL8</accession>
<gene>
    <name evidence="1 3" type="ORF">CBG05332</name>
    <name evidence="1" type="ORF">CBG_05332</name>
</gene>
<organism evidence="1 2">
    <name type="scientific">Caenorhabditis briggsae</name>
    <dbReference type="NCBI Taxonomy" id="6238"/>
    <lineage>
        <taxon>Eukaryota</taxon>
        <taxon>Metazoa</taxon>
        <taxon>Ecdysozoa</taxon>
        <taxon>Nematoda</taxon>
        <taxon>Chromadorea</taxon>
        <taxon>Rhabditida</taxon>
        <taxon>Rhabditina</taxon>
        <taxon>Rhabditomorpha</taxon>
        <taxon>Rhabditoidea</taxon>
        <taxon>Rhabditidae</taxon>
        <taxon>Peloderinae</taxon>
        <taxon>Caenorhabditis</taxon>
    </lineage>
</organism>
<evidence type="ECO:0000313" key="1">
    <source>
        <dbReference type="EMBL" id="CAP25828.1"/>
    </source>
</evidence>
<proteinExistence type="predicted"/>
<dbReference type="InParanoid" id="A8WZL8"/>
<keyword evidence="2" id="KW-1185">Reference proteome</keyword>
<name>A8WZL8_CAEBR</name>
<evidence type="ECO:0000313" key="3">
    <source>
        <dbReference type="WormBase" id="CBG05332"/>
    </source>
</evidence>
<sequence length="167" mass="18612">MPKRVFKPIYVHDGFTLRTVQILSSGDELLHCTQRKTSVKCNALGRRAVDGFISISKPHSGHSADDEVAIAKIARIKIKERAQSSAAAPKNILKEVRRKYGARPVMIAGSTSTLGRLISRQRNKKQCDTAADVNAFVFQENNNELKINQILNLLENIEEASRSPERC</sequence>